<keyword evidence="2" id="KW-0812">Transmembrane</keyword>
<proteinExistence type="predicted"/>
<dbReference type="InParanoid" id="A0A7M7GH07"/>
<dbReference type="RefSeq" id="XP_003725722.2">
    <property type="nucleotide sequence ID" value="XM_003725674.3"/>
</dbReference>
<keyword evidence="5" id="KW-1185">Reference proteome</keyword>
<feature type="signal peptide" evidence="3">
    <location>
        <begin position="1"/>
        <end position="24"/>
    </location>
</feature>
<dbReference type="OrthoDB" id="10135571at2759"/>
<protein>
    <submittedName>
        <fullName evidence="4">Uncharacterized protein</fullName>
    </submittedName>
</protein>
<keyword evidence="2" id="KW-0472">Membrane</keyword>
<feature type="transmembrane region" description="Helical" evidence="2">
    <location>
        <begin position="201"/>
        <end position="218"/>
    </location>
</feature>
<dbReference type="EnsemblMetazoa" id="XM_003725674">
    <property type="protein sequence ID" value="XP_003725722"/>
    <property type="gene ID" value="LOC100893999"/>
</dbReference>
<accession>A0A7M7GH07</accession>
<dbReference type="KEGG" id="spu:100893999"/>
<evidence type="ECO:0000313" key="5">
    <source>
        <dbReference type="Proteomes" id="UP000007110"/>
    </source>
</evidence>
<evidence type="ECO:0000313" key="4">
    <source>
        <dbReference type="EnsemblMetazoa" id="XP_003725722"/>
    </source>
</evidence>
<evidence type="ECO:0000256" key="1">
    <source>
        <dbReference type="SAM" id="MobiDB-lite"/>
    </source>
</evidence>
<feature type="chain" id="PRO_5029489544" evidence="3">
    <location>
        <begin position="25"/>
        <end position="283"/>
    </location>
</feature>
<dbReference type="InterPro" id="IPR036179">
    <property type="entry name" value="Ig-like_dom_sf"/>
</dbReference>
<dbReference type="SUPFAM" id="SSF48726">
    <property type="entry name" value="Immunoglobulin"/>
    <property type="match status" value="1"/>
</dbReference>
<dbReference type="AlphaFoldDB" id="A0A7M7GH07"/>
<reference evidence="5" key="1">
    <citation type="submission" date="2015-02" db="EMBL/GenBank/DDBJ databases">
        <title>Genome sequencing for Strongylocentrotus purpuratus.</title>
        <authorList>
            <person name="Murali S."/>
            <person name="Liu Y."/>
            <person name="Vee V."/>
            <person name="English A."/>
            <person name="Wang M."/>
            <person name="Skinner E."/>
            <person name="Han Y."/>
            <person name="Muzny D.M."/>
            <person name="Worley K.C."/>
            <person name="Gibbs R.A."/>
        </authorList>
    </citation>
    <scope>NUCLEOTIDE SEQUENCE</scope>
</reference>
<keyword evidence="3" id="KW-0732">Signal</keyword>
<sequence>MATSSIAVVVILFVVVCQLGTVHSSGATIIKSPGGWSSVEGSNFTLGCWVSLTNNNMNADTVCRTRIRFTKNSTSIAEGPRHIRSGSTRDVNTNRINCTMTIFRLRLEDSGLYGCCWPDVAGMCSRHPTKMLTVMPALTGAPTTTPESPTTSLDRLLTGSRAPSEHNEVVYRTISMRSSTASSGGENEAYNQKSRSSIHKTIWPLLLVIAVLVILIVLGKRYVKRKSSDGHSSVTSRDPESPDHVSTVLDHSFTYDTDSGVATTTTTTTTTVLNRLQDEDSQR</sequence>
<organism evidence="4 5">
    <name type="scientific">Strongylocentrotus purpuratus</name>
    <name type="common">Purple sea urchin</name>
    <dbReference type="NCBI Taxonomy" id="7668"/>
    <lineage>
        <taxon>Eukaryota</taxon>
        <taxon>Metazoa</taxon>
        <taxon>Echinodermata</taxon>
        <taxon>Eleutherozoa</taxon>
        <taxon>Echinozoa</taxon>
        <taxon>Echinoidea</taxon>
        <taxon>Euechinoidea</taxon>
        <taxon>Echinacea</taxon>
        <taxon>Camarodonta</taxon>
        <taxon>Echinidea</taxon>
        <taxon>Strongylocentrotidae</taxon>
        <taxon>Strongylocentrotus</taxon>
    </lineage>
</organism>
<dbReference type="Proteomes" id="UP000007110">
    <property type="component" value="Unassembled WGS sequence"/>
</dbReference>
<feature type="region of interest" description="Disordered" evidence="1">
    <location>
        <begin position="227"/>
        <end position="247"/>
    </location>
</feature>
<evidence type="ECO:0000256" key="2">
    <source>
        <dbReference type="SAM" id="Phobius"/>
    </source>
</evidence>
<dbReference type="OMA" id="DTICRTR"/>
<name>A0A7M7GH07_STRPU</name>
<dbReference type="GeneID" id="100893999"/>
<evidence type="ECO:0000256" key="3">
    <source>
        <dbReference type="SAM" id="SignalP"/>
    </source>
</evidence>
<dbReference type="Gene3D" id="2.60.40.10">
    <property type="entry name" value="Immunoglobulins"/>
    <property type="match status" value="1"/>
</dbReference>
<keyword evidence="2" id="KW-1133">Transmembrane helix</keyword>
<reference evidence="4" key="2">
    <citation type="submission" date="2021-01" db="UniProtKB">
        <authorList>
            <consortium name="EnsemblMetazoa"/>
        </authorList>
    </citation>
    <scope>IDENTIFICATION</scope>
</reference>
<dbReference type="InterPro" id="IPR013783">
    <property type="entry name" value="Ig-like_fold"/>
</dbReference>